<feature type="compositionally biased region" description="Polar residues" evidence="8">
    <location>
        <begin position="314"/>
        <end position="324"/>
    </location>
</feature>
<evidence type="ECO:0000256" key="2">
    <source>
        <dbReference type="ARBA" id="ARBA00007362"/>
    </source>
</evidence>
<feature type="transmembrane region" description="Helical" evidence="9">
    <location>
        <begin position="546"/>
        <end position="568"/>
    </location>
</feature>
<evidence type="ECO:0000256" key="6">
    <source>
        <dbReference type="ARBA" id="ARBA00023136"/>
    </source>
</evidence>
<evidence type="ECO:0000313" key="12">
    <source>
        <dbReference type="Proteomes" id="UP000218702"/>
    </source>
</evidence>
<evidence type="ECO:0000256" key="5">
    <source>
        <dbReference type="ARBA" id="ARBA00022989"/>
    </source>
</evidence>
<evidence type="ECO:0000313" key="11">
    <source>
        <dbReference type="EMBL" id="BAZ86665.1"/>
    </source>
</evidence>
<proteinExistence type="inferred from homology"/>
<evidence type="ECO:0000256" key="9">
    <source>
        <dbReference type="SAM" id="Phobius"/>
    </source>
</evidence>
<dbReference type="SUPFAM" id="SSF103481">
    <property type="entry name" value="Multidrug resistance efflux transporter EmrE"/>
    <property type="match status" value="2"/>
</dbReference>
<dbReference type="GO" id="GO:0005886">
    <property type="term" value="C:plasma membrane"/>
    <property type="evidence" value="ECO:0007669"/>
    <property type="project" value="UniProtKB-SubCell"/>
</dbReference>
<feature type="transmembrane region" description="Helical" evidence="9">
    <location>
        <begin position="728"/>
        <end position="748"/>
    </location>
</feature>
<evidence type="ECO:0000259" key="10">
    <source>
        <dbReference type="Pfam" id="PF00892"/>
    </source>
</evidence>
<comment type="similarity">
    <text evidence="2">Belongs to the EamA transporter family.</text>
</comment>
<feature type="transmembrane region" description="Helical" evidence="9">
    <location>
        <begin position="574"/>
        <end position="595"/>
    </location>
</feature>
<organism evidence="11 12">
    <name type="scientific">Dolichospermum compactum NIES-806</name>
    <dbReference type="NCBI Taxonomy" id="1973481"/>
    <lineage>
        <taxon>Bacteria</taxon>
        <taxon>Bacillati</taxon>
        <taxon>Cyanobacteriota</taxon>
        <taxon>Cyanophyceae</taxon>
        <taxon>Nostocales</taxon>
        <taxon>Aphanizomenonaceae</taxon>
        <taxon>Dolichospermum</taxon>
        <taxon>Dolichospermum compactum</taxon>
    </lineage>
</organism>
<keyword evidence="12" id="KW-1185">Reference proteome</keyword>
<sequence>MGRFEKRPENPRIRGELSRAAENALWDVVEDLENLQQNLLRSLQEDVKRLETEKNRLSGDIQRLIEEKENLQQSRQITEQQVLIRQLAEVLAKHISSQLQSSLKTLATQAVEHDSSDLSALQNAQLNNNAINELGQNVTNMLDSLDDRVTIAFNSLLQELKNYQGDLSQQLSRMYSQQHQGEAILAEFVNRLRSEVEKNRDANSVKTTTGGAPTVLQLSDNLRGEAITHQNGSSEKSSQRIIVEPVALIPHEGHGDSTSAANAVILSSPLDNTPKPSSFVNPDLPTVIPDNKTPESSSFVNSDLPTVIPDNKTPESSSFVNSDLPTVIPDNKTPESSSFVSLDPSAADKVPESSSFGNPDTPSADPNSELGAILTSKVLTAPSLGDTKPEPLSVLTPNLPTGRPPTPKLRRETTPRQPTKPEEPITPKQQIAPRQQRSQTSPNWSQLQIGFLFIALSTVVSSLYNVAIKAIFFTASNPLGGLPTQQLIFPTLGNIFLILMLRLLVVVPLMLLLSPILHPPIWQELENLFASLRANATPTQKKTKQALFLSVVSGCLLFLSQVFIYIAIGEVRTGMAIALFFIYPVMSVFLSWFLFQERPNLLVTGAMAAIFCGELLVLGSQSVGVNNTSLGSTTAILSGIAFAIYVILTRICATKLKLHPVSLTLINFTTMLLLSFICLIIPLPGNLGLAISSSNVLELVLSAFILGVLTLCGYLFNNFGIRKLGSPFSSLIGATVPILTVIFAGIMLQESLDIVQVIGVILVTLGAASISWKKTPNQVQASK</sequence>
<dbReference type="RefSeq" id="WP_096668257.1">
    <property type="nucleotide sequence ID" value="NZ_AP018316.1"/>
</dbReference>
<keyword evidence="7" id="KW-0175">Coiled coil</keyword>
<feature type="transmembrane region" description="Helical" evidence="9">
    <location>
        <begin position="696"/>
        <end position="716"/>
    </location>
</feature>
<feature type="region of interest" description="Disordered" evidence="8">
    <location>
        <begin position="276"/>
        <end position="369"/>
    </location>
</feature>
<feature type="compositionally biased region" description="Polar residues" evidence="8">
    <location>
        <begin position="352"/>
        <end position="366"/>
    </location>
</feature>
<feature type="coiled-coil region" evidence="7">
    <location>
        <begin position="18"/>
        <end position="81"/>
    </location>
</feature>
<dbReference type="EMBL" id="AP018316">
    <property type="protein sequence ID" value="BAZ86665.1"/>
    <property type="molecule type" value="Genomic_DNA"/>
</dbReference>
<dbReference type="InterPro" id="IPR051258">
    <property type="entry name" value="Diverse_Substrate_Transporter"/>
</dbReference>
<feature type="compositionally biased region" description="Polar residues" evidence="8">
    <location>
        <begin position="294"/>
        <end position="304"/>
    </location>
</feature>
<feature type="region of interest" description="Disordered" evidence="8">
    <location>
        <begin position="198"/>
        <end position="220"/>
    </location>
</feature>
<dbReference type="Pfam" id="PF00892">
    <property type="entry name" value="EamA"/>
    <property type="match status" value="1"/>
</dbReference>
<feature type="transmembrane region" description="Helical" evidence="9">
    <location>
        <begin position="754"/>
        <end position="772"/>
    </location>
</feature>
<dbReference type="Proteomes" id="UP000218702">
    <property type="component" value="Chromosome"/>
</dbReference>
<dbReference type="PANTHER" id="PTHR42920:SF5">
    <property type="entry name" value="EAMA DOMAIN-CONTAINING PROTEIN"/>
    <property type="match status" value="1"/>
</dbReference>
<feature type="transmembrane region" description="Helical" evidence="9">
    <location>
        <begin position="487"/>
        <end position="513"/>
    </location>
</feature>
<protein>
    <recommendedName>
        <fullName evidence="10">EamA domain-containing protein</fullName>
    </recommendedName>
</protein>
<feature type="region of interest" description="Disordered" evidence="8">
    <location>
        <begin position="381"/>
        <end position="441"/>
    </location>
</feature>
<keyword evidence="3" id="KW-1003">Cell membrane</keyword>
<feature type="compositionally biased region" description="Polar residues" evidence="8">
    <location>
        <begin position="204"/>
        <end position="220"/>
    </location>
</feature>
<dbReference type="OrthoDB" id="517612at2"/>
<dbReference type="AlphaFoldDB" id="A0A1Z4V5Y3"/>
<feature type="transmembrane region" description="Helical" evidence="9">
    <location>
        <begin position="602"/>
        <end position="623"/>
    </location>
</feature>
<evidence type="ECO:0000256" key="8">
    <source>
        <dbReference type="SAM" id="MobiDB-lite"/>
    </source>
</evidence>
<reference evidence="11 12" key="1">
    <citation type="submission" date="2017-06" db="EMBL/GenBank/DDBJ databases">
        <title>Genome sequencing of cyanobaciteial culture collection at National Institute for Environmental Studies (NIES).</title>
        <authorList>
            <person name="Hirose Y."/>
            <person name="Shimura Y."/>
            <person name="Fujisawa T."/>
            <person name="Nakamura Y."/>
            <person name="Kawachi M."/>
        </authorList>
    </citation>
    <scope>NUCLEOTIDE SEQUENCE [LARGE SCALE GENOMIC DNA]</scope>
    <source>
        <strain evidence="11 12">NIES-806</strain>
    </source>
</reference>
<dbReference type="InterPro" id="IPR000620">
    <property type="entry name" value="EamA_dom"/>
</dbReference>
<comment type="subcellular location">
    <subcellularLocation>
        <location evidence="1">Cell membrane</location>
        <topology evidence="1">Multi-pass membrane protein</topology>
    </subcellularLocation>
</comment>
<feature type="transmembrane region" description="Helical" evidence="9">
    <location>
        <begin position="635"/>
        <end position="653"/>
    </location>
</feature>
<feature type="compositionally biased region" description="Basic and acidic residues" evidence="8">
    <location>
        <begin position="409"/>
        <end position="425"/>
    </location>
</feature>
<dbReference type="InterPro" id="IPR037185">
    <property type="entry name" value="EmrE-like"/>
</dbReference>
<dbReference type="PANTHER" id="PTHR42920">
    <property type="entry name" value="OS03G0707200 PROTEIN-RELATED"/>
    <property type="match status" value="1"/>
</dbReference>
<keyword evidence="5 9" id="KW-1133">Transmembrane helix</keyword>
<feature type="transmembrane region" description="Helical" evidence="9">
    <location>
        <begin position="447"/>
        <end position="467"/>
    </location>
</feature>
<name>A0A1Z4V5Y3_9CYAN</name>
<evidence type="ECO:0000256" key="4">
    <source>
        <dbReference type="ARBA" id="ARBA00022692"/>
    </source>
</evidence>
<evidence type="ECO:0000256" key="1">
    <source>
        <dbReference type="ARBA" id="ARBA00004651"/>
    </source>
</evidence>
<keyword evidence="6 9" id="KW-0472">Membrane</keyword>
<dbReference type="KEGG" id="dcm:NIES806_28810"/>
<feature type="compositionally biased region" description="Polar residues" evidence="8">
    <location>
        <begin position="427"/>
        <end position="441"/>
    </location>
</feature>
<gene>
    <name evidence="11" type="ORF">NIES806_28810</name>
</gene>
<evidence type="ECO:0000256" key="3">
    <source>
        <dbReference type="ARBA" id="ARBA00022475"/>
    </source>
</evidence>
<evidence type="ECO:0000256" key="7">
    <source>
        <dbReference type="SAM" id="Coils"/>
    </source>
</evidence>
<feature type="transmembrane region" description="Helical" evidence="9">
    <location>
        <begin position="665"/>
        <end position="684"/>
    </location>
</feature>
<keyword evidence="4 9" id="KW-0812">Transmembrane</keyword>
<accession>A0A1Z4V5Y3</accession>
<feature type="domain" description="EamA" evidence="10">
    <location>
        <begin position="631"/>
        <end position="771"/>
    </location>
</feature>